<name>A0AAV7HFW9_DENCH</name>
<accession>A0AAV7HFW9</accession>
<dbReference type="Proteomes" id="UP000775213">
    <property type="component" value="Unassembled WGS sequence"/>
</dbReference>
<evidence type="ECO:0000313" key="3">
    <source>
        <dbReference type="Proteomes" id="UP000775213"/>
    </source>
</evidence>
<reference evidence="2 3" key="1">
    <citation type="journal article" date="2021" name="Hortic Res">
        <title>Chromosome-scale assembly of the Dendrobium chrysotoxum genome enhances the understanding of orchid evolution.</title>
        <authorList>
            <person name="Zhang Y."/>
            <person name="Zhang G.Q."/>
            <person name="Zhang D."/>
            <person name="Liu X.D."/>
            <person name="Xu X.Y."/>
            <person name="Sun W.H."/>
            <person name="Yu X."/>
            <person name="Zhu X."/>
            <person name="Wang Z.W."/>
            <person name="Zhao X."/>
            <person name="Zhong W.Y."/>
            <person name="Chen H."/>
            <person name="Yin W.L."/>
            <person name="Huang T."/>
            <person name="Niu S.C."/>
            <person name="Liu Z.J."/>
        </authorList>
    </citation>
    <scope>NUCLEOTIDE SEQUENCE [LARGE SCALE GENOMIC DNA]</scope>
    <source>
        <strain evidence="2">Lindl</strain>
    </source>
</reference>
<evidence type="ECO:0000256" key="1">
    <source>
        <dbReference type="SAM" id="MobiDB-lite"/>
    </source>
</evidence>
<dbReference type="AlphaFoldDB" id="A0AAV7HFW9"/>
<dbReference type="EMBL" id="JAGFBR010000005">
    <property type="protein sequence ID" value="KAH0466742.1"/>
    <property type="molecule type" value="Genomic_DNA"/>
</dbReference>
<gene>
    <name evidence="2" type="ORF">IEQ34_003980</name>
</gene>
<sequence>MEEMLKKLIEMKTNPATSEVRETTDGQGKDGNPNPPRGRKNTEVEILEVEDDMPPLKPLSREEMSQGSKDKASVRWSAVGSLHGIGLKVGEGDLIHRGRSCSYAPGSTELDARGGRMVAVRSRKGVWMWPWWRNVNGLWNSACEETGE</sequence>
<keyword evidence="3" id="KW-1185">Reference proteome</keyword>
<organism evidence="2 3">
    <name type="scientific">Dendrobium chrysotoxum</name>
    <name type="common">Orchid</name>
    <dbReference type="NCBI Taxonomy" id="161865"/>
    <lineage>
        <taxon>Eukaryota</taxon>
        <taxon>Viridiplantae</taxon>
        <taxon>Streptophyta</taxon>
        <taxon>Embryophyta</taxon>
        <taxon>Tracheophyta</taxon>
        <taxon>Spermatophyta</taxon>
        <taxon>Magnoliopsida</taxon>
        <taxon>Liliopsida</taxon>
        <taxon>Asparagales</taxon>
        <taxon>Orchidaceae</taxon>
        <taxon>Epidendroideae</taxon>
        <taxon>Malaxideae</taxon>
        <taxon>Dendrobiinae</taxon>
        <taxon>Dendrobium</taxon>
    </lineage>
</organism>
<feature type="compositionally biased region" description="Basic and acidic residues" evidence="1">
    <location>
        <begin position="19"/>
        <end position="28"/>
    </location>
</feature>
<feature type="compositionally biased region" description="Basic and acidic residues" evidence="1">
    <location>
        <begin position="1"/>
        <end position="10"/>
    </location>
</feature>
<protein>
    <submittedName>
        <fullName evidence="2">Uncharacterized protein</fullName>
    </submittedName>
</protein>
<proteinExistence type="predicted"/>
<comment type="caution">
    <text evidence="2">The sequence shown here is derived from an EMBL/GenBank/DDBJ whole genome shotgun (WGS) entry which is preliminary data.</text>
</comment>
<evidence type="ECO:0000313" key="2">
    <source>
        <dbReference type="EMBL" id="KAH0466742.1"/>
    </source>
</evidence>
<feature type="region of interest" description="Disordered" evidence="1">
    <location>
        <begin position="1"/>
        <end position="72"/>
    </location>
</feature>
<feature type="compositionally biased region" description="Basic and acidic residues" evidence="1">
    <location>
        <begin position="59"/>
        <end position="72"/>
    </location>
</feature>